<evidence type="ECO:0000256" key="7">
    <source>
        <dbReference type="ARBA" id="ARBA00023136"/>
    </source>
</evidence>
<evidence type="ECO:0000313" key="10">
    <source>
        <dbReference type="Proteomes" id="UP000749559"/>
    </source>
</evidence>
<dbReference type="Pfam" id="PF01697">
    <property type="entry name" value="Glyco_transf_92"/>
    <property type="match status" value="1"/>
</dbReference>
<dbReference type="PANTHER" id="PTHR21461:SF40">
    <property type="entry name" value="GLYCOSYLTRANSFERASE FAMILY 92 PROTEIN"/>
    <property type="match status" value="1"/>
</dbReference>
<dbReference type="EC" id="2.4.1.-" evidence="8"/>
<comment type="similarity">
    <text evidence="2 8">Belongs to the glycosyltransferase 92 family.</text>
</comment>
<evidence type="ECO:0000256" key="2">
    <source>
        <dbReference type="ARBA" id="ARBA00007647"/>
    </source>
</evidence>
<keyword evidence="10" id="KW-1185">Reference proteome</keyword>
<evidence type="ECO:0000256" key="1">
    <source>
        <dbReference type="ARBA" id="ARBA00004167"/>
    </source>
</evidence>
<keyword evidence="5 8" id="KW-0812">Transmembrane</keyword>
<keyword evidence="6 8" id="KW-1133">Transmembrane helix</keyword>
<name>A0A8J1UDW1_OWEFU</name>
<dbReference type="EMBL" id="CAIIXF020000001">
    <property type="protein sequence ID" value="CAH1773305.1"/>
    <property type="molecule type" value="Genomic_DNA"/>
</dbReference>
<organism evidence="9 10">
    <name type="scientific">Owenia fusiformis</name>
    <name type="common">Polychaete worm</name>
    <dbReference type="NCBI Taxonomy" id="6347"/>
    <lineage>
        <taxon>Eukaryota</taxon>
        <taxon>Metazoa</taxon>
        <taxon>Spiralia</taxon>
        <taxon>Lophotrochozoa</taxon>
        <taxon>Annelida</taxon>
        <taxon>Polychaeta</taxon>
        <taxon>Sedentaria</taxon>
        <taxon>Canalipalpata</taxon>
        <taxon>Sabellida</taxon>
        <taxon>Oweniida</taxon>
        <taxon>Oweniidae</taxon>
        <taxon>Owenia</taxon>
    </lineage>
</organism>
<accession>A0A8J1UDW1</accession>
<keyword evidence="3 8" id="KW-0328">Glycosyltransferase</keyword>
<evidence type="ECO:0000256" key="3">
    <source>
        <dbReference type="ARBA" id="ARBA00022676"/>
    </source>
</evidence>
<keyword evidence="4 8" id="KW-0808">Transferase</keyword>
<evidence type="ECO:0000313" key="9">
    <source>
        <dbReference type="EMBL" id="CAH1773305.1"/>
    </source>
</evidence>
<comment type="caution">
    <text evidence="9">The sequence shown here is derived from an EMBL/GenBank/DDBJ whole genome shotgun (WGS) entry which is preliminary data.</text>
</comment>
<gene>
    <name evidence="9" type="ORF">OFUS_LOCUS921</name>
</gene>
<evidence type="ECO:0000256" key="8">
    <source>
        <dbReference type="RuleBase" id="RU366017"/>
    </source>
</evidence>
<dbReference type="GO" id="GO:0016020">
    <property type="term" value="C:membrane"/>
    <property type="evidence" value="ECO:0007669"/>
    <property type="project" value="UniProtKB-SubCell"/>
</dbReference>
<dbReference type="PANTHER" id="PTHR21461">
    <property type="entry name" value="GLYCOSYLTRANSFERASE FAMILY 92 PROTEIN"/>
    <property type="match status" value="1"/>
</dbReference>
<proteinExistence type="inferred from homology"/>
<sequence length="496" mass="57276">MHDVKRSWVRLKRSKCAYLVLAIIGIIIGKLIISYFRFNKSSRYNVEPLNVSDQFIWENIGKLATDERAQLKKVTSDKYIQGHVGLHVPSTGITCNGISSPSHWDDESRTFQNVSDRPIYVFSAFLDHALNNFNSSVVRVVAAGQQRMFHNIGPIHCILWYDDKATFGVPTGEANYEVVYKSIGERDMYTVHFINCPIKRRSMSKHPFAVSVVPSPCQQPDNYLTVLNVPDDRGYQEREDFGVCVSPLYNHVNDIVPMLEFIEIHKALGATRITFYDMGQVSMGEHVRELMDHYVSLGIVELVPWVYPRSLDVSYFMQRVALNDCLYRNKLQVKYLAVNDLDEFMVSRTSDYNWKFLLNTIEKQDHKTPKENIGAYLFQHVYFGRNRAVQSKEPFFMTQTSFKRPSEPLPPGKIRCKAMYKVEAAYSIDIHFPYKLWAGYTERIIDPKLALLHHYRIGPMNFPSAKGKHIDIVEDKTMTAFANKIKSAFDDYKQSN</sequence>
<evidence type="ECO:0000256" key="4">
    <source>
        <dbReference type="ARBA" id="ARBA00022679"/>
    </source>
</evidence>
<feature type="transmembrane region" description="Helical" evidence="8">
    <location>
        <begin position="16"/>
        <end position="36"/>
    </location>
</feature>
<dbReference type="AlphaFoldDB" id="A0A8J1UDW1"/>
<dbReference type="InterPro" id="IPR008166">
    <property type="entry name" value="Glyco_transf_92"/>
</dbReference>
<comment type="subcellular location">
    <subcellularLocation>
        <location evidence="1">Membrane</location>
        <topology evidence="1">Single-pass membrane protein</topology>
    </subcellularLocation>
</comment>
<evidence type="ECO:0000256" key="6">
    <source>
        <dbReference type="ARBA" id="ARBA00022989"/>
    </source>
</evidence>
<protein>
    <recommendedName>
        <fullName evidence="8">Glycosyltransferase family 92 protein</fullName>
        <ecNumber evidence="8">2.4.1.-</ecNumber>
    </recommendedName>
</protein>
<keyword evidence="7 8" id="KW-0472">Membrane</keyword>
<dbReference type="GO" id="GO:0005737">
    <property type="term" value="C:cytoplasm"/>
    <property type="evidence" value="ECO:0007669"/>
    <property type="project" value="TreeGrafter"/>
</dbReference>
<dbReference type="OrthoDB" id="6232146at2759"/>
<dbReference type="Proteomes" id="UP000749559">
    <property type="component" value="Unassembled WGS sequence"/>
</dbReference>
<reference evidence="9" key="1">
    <citation type="submission" date="2022-03" db="EMBL/GenBank/DDBJ databases">
        <authorList>
            <person name="Martin C."/>
        </authorList>
    </citation>
    <scope>NUCLEOTIDE SEQUENCE</scope>
</reference>
<dbReference type="GO" id="GO:0016757">
    <property type="term" value="F:glycosyltransferase activity"/>
    <property type="evidence" value="ECO:0007669"/>
    <property type="project" value="UniProtKB-UniRule"/>
</dbReference>
<evidence type="ECO:0000256" key="5">
    <source>
        <dbReference type="ARBA" id="ARBA00022692"/>
    </source>
</evidence>